<name>A0A1Y2C3Q7_9FUNG</name>
<keyword evidence="2" id="KW-1185">Reference proteome</keyword>
<sequence length="107" mass="12012">MGISHQSIPLQYDTFVDLRPNLDINPTVFSPELIALLNAPLPVEPTPSQIIRPHIERLRVGFFSLRCLANDGAIVAELFDRLLDYTAFCTRTLDVFICLRGGPSCRK</sequence>
<dbReference type="EMBL" id="MCGO01000031">
    <property type="protein sequence ID" value="ORY41658.1"/>
    <property type="molecule type" value="Genomic_DNA"/>
</dbReference>
<comment type="caution">
    <text evidence="1">The sequence shown here is derived from an EMBL/GenBank/DDBJ whole genome shotgun (WGS) entry which is preliminary data.</text>
</comment>
<proteinExistence type="predicted"/>
<evidence type="ECO:0000313" key="2">
    <source>
        <dbReference type="Proteomes" id="UP000193642"/>
    </source>
</evidence>
<accession>A0A1Y2C3Q7</accession>
<dbReference type="Proteomes" id="UP000193642">
    <property type="component" value="Unassembled WGS sequence"/>
</dbReference>
<evidence type="ECO:0000313" key="1">
    <source>
        <dbReference type="EMBL" id="ORY41658.1"/>
    </source>
</evidence>
<reference evidence="1 2" key="1">
    <citation type="submission" date="2016-07" db="EMBL/GenBank/DDBJ databases">
        <title>Pervasive Adenine N6-methylation of Active Genes in Fungi.</title>
        <authorList>
            <consortium name="DOE Joint Genome Institute"/>
            <person name="Mondo S.J."/>
            <person name="Dannebaum R.O."/>
            <person name="Kuo R.C."/>
            <person name="Labutti K."/>
            <person name="Haridas S."/>
            <person name="Kuo A."/>
            <person name="Salamov A."/>
            <person name="Ahrendt S.R."/>
            <person name="Lipzen A."/>
            <person name="Sullivan W."/>
            <person name="Andreopoulos W.B."/>
            <person name="Clum A."/>
            <person name="Lindquist E."/>
            <person name="Daum C."/>
            <person name="Ramamoorthy G.K."/>
            <person name="Gryganskyi A."/>
            <person name="Culley D."/>
            <person name="Magnuson J.K."/>
            <person name="James T.Y."/>
            <person name="O'Malley M.A."/>
            <person name="Stajich J.E."/>
            <person name="Spatafora J.W."/>
            <person name="Visel A."/>
            <person name="Grigoriev I.V."/>
        </authorList>
    </citation>
    <scope>NUCLEOTIDE SEQUENCE [LARGE SCALE GENOMIC DNA]</scope>
    <source>
        <strain evidence="1 2">JEL800</strain>
    </source>
</reference>
<protein>
    <submittedName>
        <fullName evidence="1">Uncharacterized protein</fullName>
    </submittedName>
</protein>
<organism evidence="1 2">
    <name type="scientific">Rhizoclosmatium globosum</name>
    <dbReference type="NCBI Taxonomy" id="329046"/>
    <lineage>
        <taxon>Eukaryota</taxon>
        <taxon>Fungi</taxon>
        <taxon>Fungi incertae sedis</taxon>
        <taxon>Chytridiomycota</taxon>
        <taxon>Chytridiomycota incertae sedis</taxon>
        <taxon>Chytridiomycetes</taxon>
        <taxon>Chytridiales</taxon>
        <taxon>Chytriomycetaceae</taxon>
        <taxon>Rhizoclosmatium</taxon>
    </lineage>
</organism>
<gene>
    <name evidence="1" type="ORF">BCR33DRAFT_337367</name>
</gene>
<dbReference type="AlphaFoldDB" id="A0A1Y2C3Q7"/>